<proteinExistence type="inferred from homology"/>
<dbReference type="PANTHER" id="PTHR30033">
    <property type="entry name" value="FLAGELLAR HOOK-ASSOCIATED PROTEIN 1"/>
    <property type="match status" value="1"/>
</dbReference>
<comment type="subcellular location">
    <subcellularLocation>
        <location evidence="1">Bacterial flagellum</location>
    </subcellularLocation>
    <subcellularLocation>
        <location evidence="2">Secreted</location>
    </subcellularLocation>
</comment>
<keyword evidence="11" id="KW-0969">Cilium</keyword>
<keyword evidence="7" id="KW-0175">Coiled coil</keyword>
<keyword evidence="11" id="KW-0282">Flagellum</keyword>
<evidence type="ECO:0000259" key="10">
    <source>
        <dbReference type="Pfam" id="PF22638"/>
    </source>
</evidence>
<sequence length="490" mass="51906">MGSTFGGLNTALTSLYAQRRGLDVTGQNIANASTEGYTRQRVVMHAQNANLVPGVYATTSAVGSGVTVSSVDRLRNTALDQRSFTEHSNSAYHNERAGAYGLIEDVFGEPSDTALQARLQDMWDGWNAVSANPDKTAPKSALLEQATTVASSLNDAHAALNNQYESVRSGLETYKNDVNKAADAIAKLNKEIVVATAAGLQANELQDQRGMQMLKLSELIGATANETPNGALNVYVGSAPLVSEFHTREIDIKSPGALSLADLPARDVELQWTDNETPVAAGGSMGAQLETLAEGGTLHGIASRLDGIARTLAQTVNQIHQPGYGMDGTTAMNFFVPKGSDPLDPNPLVYQQVSASNIVVNEELLKSPGKLAVSSGNPAAVNPEDRVLDGTVADDLSELGTSRTGADSEYQSLIGDLGVAAQSSIRRRDIQNAVTDQVDAARDAESGVNLDEEMTNLLTYQRGYEAASRVLTTIDSMLDQLINRTGLVGR</sequence>
<evidence type="ECO:0000256" key="4">
    <source>
        <dbReference type="ARBA" id="ARBA00016244"/>
    </source>
</evidence>
<gene>
    <name evidence="11" type="primary">flgK</name>
    <name evidence="11" type="ORF">I4J89_36160</name>
</gene>
<evidence type="ECO:0000256" key="1">
    <source>
        <dbReference type="ARBA" id="ARBA00004365"/>
    </source>
</evidence>
<comment type="caution">
    <text evidence="11">The sequence shown here is derived from an EMBL/GenBank/DDBJ whole genome shotgun (WGS) entry which is preliminary data.</text>
</comment>
<evidence type="ECO:0000256" key="3">
    <source>
        <dbReference type="ARBA" id="ARBA00009677"/>
    </source>
</evidence>
<evidence type="ECO:0000256" key="6">
    <source>
        <dbReference type="ARBA" id="ARBA00023143"/>
    </source>
</evidence>
<dbReference type="Pfam" id="PF22638">
    <property type="entry name" value="FlgK_D1"/>
    <property type="match status" value="1"/>
</dbReference>
<evidence type="ECO:0000259" key="9">
    <source>
        <dbReference type="Pfam" id="PF06429"/>
    </source>
</evidence>
<keyword evidence="6" id="KW-0975">Bacterial flagellum</keyword>
<dbReference type="Pfam" id="PF00460">
    <property type="entry name" value="Flg_bb_rod"/>
    <property type="match status" value="1"/>
</dbReference>
<dbReference type="AlphaFoldDB" id="A0A931CF71"/>
<dbReference type="GO" id="GO:0044780">
    <property type="term" value="P:bacterial-type flagellum assembly"/>
    <property type="evidence" value="ECO:0007669"/>
    <property type="project" value="InterPro"/>
</dbReference>
<evidence type="ECO:0000313" key="11">
    <source>
        <dbReference type="EMBL" id="MBG0566897.1"/>
    </source>
</evidence>
<protein>
    <recommendedName>
        <fullName evidence="4">Flagellar hook-associated protein 1</fullName>
    </recommendedName>
</protein>
<comment type="similarity">
    <text evidence="3">Belongs to the flagella basal body rod proteins family.</text>
</comment>
<keyword evidence="5" id="KW-0964">Secreted</keyword>
<feature type="coiled-coil region" evidence="7">
    <location>
        <begin position="143"/>
        <end position="191"/>
    </location>
</feature>
<feature type="domain" description="Flagellar basal body rod protein N-terminal" evidence="8">
    <location>
        <begin position="8"/>
        <end position="38"/>
    </location>
</feature>
<evidence type="ECO:0000313" key="12">
    <source>
        <dbReference type="Proteomes" id="UP000598146"/>
    </source>
</evidence>
<dbReference type="InterPro" id="IPR002371">
    <property type="entry name" value="FlgK"/>
</dbReference>
<evidence type="ECO:0000259" key="8">
    <source>
        <dbReference type="Pfam" id="PF00460"/>
    </source>
</evidence>
<keyword evidence="11" id="KW-0966">Cell projection</keyword>
<dbReference type="GO" id="GO:0009424">
    <property type="term" value="C:bacterial-type flagellum hook"/>
    <property type="evidence" value="ECO:0007669"/>
    <property type="project" value="InterPro"/>
</dbReference>
<feature type="domain" description="Flagellar basal-body/hook protein C-terminal" evidence="9">
    <location>
        <begin position="445"/>
        <end position="483"/>
    </location>
</feature>
<reference evidence="11" key="1">
    <citation type="submission" date="2020-11" db="EMBL/GenBank/DDBJ databases">
        <title>Isolation and identification of active actinomycetes.</title>
        <authorList>
            <person name="Sun X."/>
        </authorList>
    </citation>
    <scope>NUCLEOTIDE SEQUENCE</scope>
    <source>
        <strain evidence="11">NEAU-A11</strain>
    </source>
</reference>
<dbReference type="GO" id="GO:0005576">
    <property type="term" value="C:extracellular region"/>
    <property type="evidence" value="ECO:0007669"/>
    <property type="project" value="UniProtKB-SubCell"/>
</dbReference>
<organism evidence="11 12">
    <name type="scientific">Actinoplanes aureus</name>
    <dbReference type="NCBI Taxonomy" id="2792083"/>
    <lineage>
        <taxon>Bacteria</taxon>
        <taxon>Bacillati</taxon>
        <taxon>Actinomycetota</taxon>
        <taxon>Actinomycetes</taxon>
        <taxon>Micromonosporales</taxon>
        <taxon>Micromonosporaceae</taxon>
        <taxon>Actinoplanes</taxon>
    </lineage>
</organism>
<dbReference type="NCBIfam" id="TIGR02492">
    <property type="entry name" value="flgK_ends"/>
    <property type="match status" value="1"/>
</dbReference>
<dbReference type="Proteomes" id="UP000598146">
    <property type="component" value="Unassembled WGS sequence"/>
</dbReference>
<dbReference type="InterPro" id="IPR010930">
    <property type="entry name" value="Flg_bb/hook_C_dom"/>
</dbReference>
<accession>A0A931CF71</accession>
<dbReference type="GO" id="GO:0005198">
    <property type="term" value="F:structural molecule activity"/>
    <property type="evidence" value="ECO:0007669"/>
    <property type="project" value="InterPro"/>
</dbReference>
<dbReference type="PANTHER" id="PTHR30033:SF1">
    <property type="entry name" value="FLAGELLAR HOOK-ASSOCIATED PROTEIN 1"/>
    <property type="match status" value="1"/>
</dbReference>
<dbReference type="SUPFAM" id="SSF64518">
    <property type="entry name" value="Phase 1 flagellin"/>
    <property type="match status" value="1"/>
</dbReference>
<dbReference type="InterPro" id="IPR053927">
    <property type="entry name" value="FlgK_helical"/>
</dbReference>
<feature type="domain" description="Flagellar hook-associated protein FlgK helical" evidence="10">
    <location>
        <begin position="103"/>
        <end position="335"/>
    </location>
</feature>
<evidence type="ECO:0000256" key="2">
    <source>
        <dbReference type="ARBA" id="ARBA00004613"/>
    </source>
</evidence>
<evidence type="ECO:0000256" key="5">
    <source>
        <dbReference type="ARBA" id="ARBA00022525"/>
    </source>
</evidence>
<dbReference type="RefSeq" id="WP_196418667.1">
    <property type="nucleotide sequence ID" value="NZ_JADQTO010000023.1"/>
</dbReference>
<dbReference type="InterPro" id="IPR001444">
    <property type="entry name" value="Flag_bb_rod_N"/>
</dbReference>
<evidence type="ECO:0000256" key="7">
    <source>
        <dbReference type="SAM" id="Coils"/>
    </source>
</evidence>
<keyword evidence="12" id="KW-1185">Reference proteome</keyword>
<dbReference type="EMBL" id="JADQTO010000023">
    <property type="protein sequence ID" value="MBG0566897.1"/>
    <property type="molecule type" value="Genomic_DNA"/>
</dbReference>
<dbReference type="Pfam" id="PF06429">
    <property type="entry name" value="Flg_bbr_C"/>
    <property type="match status" value="1"/>
</dbReference>
<name>A0A931CF71_9ACTN</name>